<evidence type="ECO:0000256" key="4">
    <source>
        <dbReference type="ARBA" id="ARBA00022692"/>
    </source>
</evidence>
<gene>
    <name evidence="8" type="ORF">FHR34_000889</name>
</gene>
<dbReference type="PANTHER" id="PTHR23513">
    <property type="entry name" value="INTEGRAL MEMBRANE EFFLUX PROTEIN-RELATED"/>
    <property type="match status" value="1"/>
</dbReference>
<comment type="caution">
    <text evidence="8">The sequence shown here is derived from an EMBL/GenBank/DDBJ whole genome shotgun (WGS) entry which is preliminary data.</text>
</comment>
<protein>
    <submittedName>
        <fullName evidence="8">MFS family permease</fullName>
    </submittedName>
</protein>
<keyword evidence="9" id="KW-1185">Reference proteome</keyword>
<reference evidence="8 9" key="1">
    <citation type="submission" date="2020-08" db="EMBL/GenBank/DDBJ databases">
        <title>Sequencing the genomes of 1000 actinobacteria strains.</title>
        <authorList>
            <person name="Klenk H.-P."/>
        </authorList>
    </citation>
    <scope>NUCLEOTIDE SEQUENCE [LARGE SCALE GENOMIC DNA]</scope>
    <source>
        <strain evidence="8 9">DSM 41654</strain>
    </source>
</reference>
<feature type="transmembrane region" description="Helical" evidence="7">
    <location>
        <begin position="20"/>
        <end position="44"/>
    </location>
</feature>
<sequence length="402" mass="41658">MTRVEELRRTRTPGGVGPLLASTGISVTGDGAFLAAAPLLAASLTHSAFEVSTVTAAFYAPWLVAGLPAGALADRWPRRLVMVSADLARAGVLAVLALAVATGHASLPLLLAAILLVGIAQCFFDSSAQAVIPTLVGRDKEALARTNGRYWAIDTVGRSLVGPPLGTATFALNKLLPFAADAFSFAVSALCISRLPQMPAASEQHQAMTAAIRAGLRHLRQTRELRILAASMATYNFAYNVGFATFVLYTTRVLHVAAAGYGLLLATAAVGGMLAGWRAAPLTRRLSYRQVMAIASLTQGLVWLGVTLLPNIYVAGALLMFLGAASTLTSVAVGSARQSLTPDHLLSRVVSAFRLFGIGAAALGALTGGAAAGAAGLHAPLGISAILMIIAASITWPWRRQQ</sequence>
<dbReference type="PANTHER" id="PTHR23513:SF6">
    <property type="entry name" value="MAJOR FACILITATOR SUPERFAMILY ASSOCIATED DOMAIN-CONTAINING PROTEIN"/>
    <property type="match status" value="1"/>
</dbReference>
<dbReference type="EMBL" id="JACHJV010000001">
    <property type="protein sequence ID" value="MBB4921896.1"/>
    <property type="molecule type" value="Genomic_DNA"/>
</dbReference>
<feature type="transmembrane region" description="Helical" evidence="7">
    <location>
        <begin position="56"/>
        <end position="73"/>
    </location>
</feature>
<keyword evidence="3" id="KW-1003">Cell membrane</keyword>
<dbReference type="AlphaFoldDB" id="A0A7W7QZB9"/>
<name>A0A7W7QZB9_KITKI</name>
<feature type="transmembrane region" description="Helical" evidence="7">
    <location>
        <begin position="107"/>
        <end position="124"/>
    </location>
</feature>
<dbReference type="InterPro" id="IPR010290">
    <property type="entry name" value="TM_effector"/>
</dbReference>
<feature type="transmembrane region" description="Helical" evidence="7">
    <location>
        <begin position="255"/>
        <end position="276"/>
    </location>
</feature>
<dbReference type="Proteomes" id="UP000540506">
    <property type="component" value="Unassembled WGS sequence"/>
</dbReference>
<dbReference type="InterPro" id="IPR036259">
    <property type="entry name" value="MFS_trans_sf"/>
</dbReference>
<keyword evidence="4 7" id="KW-0812">Transmembrane</keyword>
<comment type="subcellular location">
    <subcellularLocation>
        <location evidence="1">Cell membrane</location>
        <topology evidence="1">Multi-pass membrane protein</topology>
    </subcellularLocation>
</comment>
<dbReference type="Pfam" id="PF05977">
    <property type="entry name" value="MFS_3"/>
    <property type="match status" value="1"/>
</dbReference>
<feature type="transmembrane region" description="Helical" evidence="7">
    <location>
        <begin position="381"/>
        <end position="398"/>
    </location>
</feature>
<proteinExistence type="predicted"/>
<evidence type="ECO:0000256" key="5">
    <source>
        <dbReference type="ARBA" id="ARBA00022989"/>
    </source>
</evidence>
<evidence type="ECO:0000256" key="1">
    <source>
        <dbReference type="ARBA" id="ARBA00004651"/>
    </source>
</evidence>
<dbReference type="SUPFAM" id="SSF103473">
    <property type="entry name" value="MFS general substrate transporter"/>
    <property type="match status" value="1"/>
</dbReference>
<feature type="transmembrane region" description="Helical" evidence="7">
    <location>
        <begin position="355"/>
        <end position="375"/>
    </location>
</feature>
<evidence type="ECO:0000256" key="7">
    <source>
        <dbReference type="SAM" id="Phobius"/>
    </source>
</evidence>
<evidence type="ECO:0000313" key="9">
    <source>
        <dbReference type="Proteomes" id="UP000540506"/>
    </source>
</evidence>
<dbReference type="RefSeq" id="WP_184934156.1">
    <property type="nucleotide sequence ID" value="NZ_JACHJV010000001.1"/>
</dbReference>
<feature type="transmembrane region" description="Helical" evidence="7">
    <location>
        <begin position="80"/>
        <end position="101"/>
    </location>
</feature>
<dbReference type="GO" id="GO:0005886">
    <property type="term" value="C:plasma membrane"/>
    <property type="evidence" value="ECO:0007669"/>
    <property type="project" value="UniProtKB-SubCell"/>
</dbReference>
<keyword evidence="6 7" id="KW-0472">Membrane</keyword>
<evidence type="ECO:0000256" key="2">
    <source>
        <dbReference type="ARBA" id="ARBA00022448"/>
    </source>
</evidence>
<accession>A0A7W7QZB9</accession>
<dbReference type="Gene3D" id="1.20.1250.20">
    <property type="entry name" value="MFS general substrate transporter like domains"/>
    <property type="match status" value="1"/>
</dbReference>
<feature type="transmembrane region" description="Helical" evidence="7">
    <location>
        <begin position="312"/>
        <end position="334"/>
    </location>
</feature>
<keyword evidence="2" id="KW-0813">Transport</keyword>
<evidence type="ECO:0000256" key="6">
    <source>
        <dbReference type="ARBA" id="ARBA00023136"/>
    </source>
</evidence>
<dbReference type="CDD" id="cd06173">
    <property type="entry name" value="MFS_MefA_like"/>
    <property type="match status" value="1"/>
</dbReference>
<feature type="transmembrane region" description="Helical" evidence="7">
    <location>
        <begin position="227"/>
        <end position="249"/>
    </location>
</feature>
<feature type="transmembrane region" description="Helical" evidence="7">
    <location>
        <begin position="288"/>
        <end position="306"/>
    </location>
</feature>
<evidence type="ECO:0000256" key="3">
    <source>
        <dbReference type="ARBA" id="ARBA00022475"/>
    </source>
</evidence>
<evidence type="ECO:0000313" key="8">
    <source>
        <dbReference type="EMBL" id="MBB4921896.1"/>
    </source>
</evidence>
<organism evidence="8 9">
    <name type="scientific">Kitasatospora kifunensis</name>
    <name type="common">Streptomyces kifunensis</name>
    <dbReference type="NCBI Taxonomy" id="58351"/>
    <lineage>
        <taxon>Bacteria</taxon>
        <taxon>Bacillati</taxon>
        <taxon>Actinomycetota</taxon>
        <taxon>Actinomycetes</taxon>
        <taxon>Kitasatosporales</taxon>
        <taxon>Streptomycetaceae</taxon>
        <taxon>Kitasatospora</taxon>
    </lineage>
</organism>
<keyword evidence="5 7" id="KW-1133">Transmembrane helix</keyword>